<name>A0A212IUK9_9BACT</name>
<sequence>MNELVKTELFSLLSESSQENTNEEMQSAYGCFLEQVNKVSQSENKYSKIFRILNITRVELVSIESLYQHGQGEKCF</sequence>
<accession>A0A212IUK9</accession>
<gene>
    <name evidence="1" type="ORF">KL86DYS1_10192</name>
</gene>
<reference evidence="1" key="1">
    <citation type="submission" date="2016-04" db="EMBL/GenBank/DDBJ databases">
        <authorList>
            <person name="Evans L.H."/>
            <person name="Alamgir A."/>
            <person name="Owens N."/>
            <person name="Weber N.D."/>
            <person name="Virtaneva K."/>
            <person name="Barbian K."/>
            <person name="Babar A."/>
            <person name="Rosenke K."/>
        </authorList>
    </citation>
    <scope>NUCLEOTIDE SEQUENCE</scope>
    <source>
        <strain evidence="1">86-1</strain>
    </source>
</reference>
<dbReference type="AlphaFoldDB" id="A0A212IUK9"/>
<proteinExistence type="predicted"/>
<organism evidence="1">
    <name type="scientific">uncultured Dysgonomonas sp</name>
    <dbReference type="NCBI Taxonomy" id="206096"/>
    <lineage>
        <taxon>Bacteria</taxon>
        <taxon>Pseudomonadati</taxon>
        <taxon>Bacteroidota</taxon>
        <taxon>Bacteroidia</taxon>
        <taxon>Bacteroidales</taxon>
        <taxon>Dysgonomonadaceae</taxon>
        <taxon>Dysgonomonas</taxon>
        <taxon>environmental samples</taxon>
    </lineage>
</organism>
<protein>
    <submittedName>
        <fullName evidence="1">Uncharacterized protein</fullName>
    </submittedName>
</protein>
<evidence type="ECO:0000313" key="1">
    <source>
        <dbReference type="EMBL" id="SBV90888.1"/>
    </source>
</evidence>
<dbReference type="EMBL" id="FLUM01000001">
    <property type="protein sequence ID" value="SBV90888.1"/>
    <property type="molecule type" value="Genomic_DNA"/>
</dbReference>